<organism evidence="2 3">
    <name type="scientific">Camelina sativa</name>
    <name type="common">False flax</name>
    <name type="synonym">Myagrum sativum</name>
    <dbReference type="NCBI Taxonomy" id="90675"/>
    <lineage>
        <taxon>Eukaryota</taxon>
        <taxon>Viridiplantae</taxon>
        <taxon>Streptophyta</taxon>
        <taxon>Embryophyta</taxon>
        <taxon>Tracheophyta</taxon>
        <taxon>Spermatophyta</taxon>
        <taxon>Magnoliopsida</taxon>
        <taxon>eudicotyledons</taxon>
        <taxon>Gunneridae</taxon>
        <taxon>Pentapetalae</taxon>
        <taxon>rosids</taxon>
        <taxon>malvids</taxon>
        <taxon>Brassicales</taxon>
        <taxon>Brassicaceae</taxon>
        <taxon>Camelineae</taxon>
        <taxon>Camelina</taxon>
    </lineage>
</organism>
<protein>
    <submittedName>
        <fullName evidence="3">Glycine-rich cell wall structural protein-like</fullName>
    </submittedName>
</protein>
<keyword evidence="2" id="KW-1185">Reference proteome</keyword>
<feature type="region of interest" description="Disordered" evidence="1">
    <location>
        <begin position="50"/>
        <end position="81"/>
    </location>
</feature>
<evidence type="ECO:0000313" key="3">
    <source>
        <dbReference type="RefSeq" id="XP_010513322.1"/>
    </source>
</evidence>
<reference evidence="2" key="1">
    <citation type="journal article" date="2014" name="Nat. Commun.">
        <title>The emerging biofuel crop Camelina sativa retains a highly undifferentiated hexaploid genome structure.</title>
        <authorList>
            <person name="Kagale S."/>
            <person name="Koh C."/>
            <person name="Nixon J."/>
            <person name="Bollina V."/>
            <person name="Clarke W.E."/>
            <person name="Tuteja R."/>
            <person name="Spillane C."/>
            <person name="Robinson S.J."/>
            <person name="Links M.G."/>
            <person name="Clarke C."/>
            <person name="Higgins E.E."/>
            <person name="Huebert T."/>
            <person name="Sharpe A.G."/>
            <person name="Parkin I.A."/>
        </authorList>
    </citation>
    <scope>NUCLEOTIDE SEQUENCE [LARGE SCALE GENOMIC DNA]</scope>
    <source>
        <strain evidence="2">cv. DH55</strain>
    </source>
</reference>
<dbReference type="GeneID" id="104789297"/>
<evidence type="ECO:0000256" key="1">
    <source>
        <dbReference type="SAM" id="MobiDB-lite"/>
    </source>
</evidence>
<name>A0ABM0ZBL6_CAMSA</name>
<proteinExistence type="predicted"/>
<evidence type="ECO:0000313" key="2">
    <source>
        <dbReference type="Proteomes" id="UP000694864"/>
    </source>
</evidence>
<reference evidence="3" key="2">
    <citation type="submission" date="2025-08" db="UniProtKB">
        <authorList>
            <consortium name="RefSeq"/>
        </authorList>
    </citation>
    <scope>IDENTIFICATION</scope>
    <source>
        <tissue evidence="3">Leaf</tissue>
    </source>
</reference>
<dbReference type="Proteomes" id="UP000694864">
    <property type="component" value="Chromosome 5"/>
</dbReference>
<gene>
    <name evidence="3" type="primary">LOC104789297</name>
</gene>
<dbReference type="RefSeq" id="XP_010513322.1">
    <property type="nucleotide sequence ID" value="XM_010515020.1"/>
</dbReference>
<accession>A0ABM0ZBL6</accession>
<sequence length="167" mass="16969">MPNPMGCTMPYPMHPLSTQSGDYSELFPPPYQMPYTMSYTRHPASGYTGIGCGDGSRTGGDGTGGGGEGDGGGGVGFGGGDGDCVEGEDELEWVMGLRDVGGLIGCVSDGWCGLGIVNGLGIGNRPGVGWEPNRVSEIRTCDCRGDVDGGLRSEPGVPEMSGGVAIE</sequence>